<dbReference type="GO" id="GO:0016788">
    <property type="term" value="F:hydrolase activity, acting on ester bonds"/>
    <property type="evidence" value="ECO:0007669"/>
    <property type="project" value="UniProtKB-ARBA"/>
</dbReference>
<dbReference type="InterPro" id="IPR052940">
    <property type="entry name" value="Carb_Esterase_6"/>
</dbReference>
<evidence type="ECO:0000256" key="1">
    <source>
        <dbReference type="ARBA" id="ARBA00022801"/>
    </source>
</evidence>
<dbReference type="PROSITE" id="PS51257">
    <property type="entry name" value="PROKAR_LIPOPROTEIN"/>
    <property type="match status" value="1"/>
</dbReference>
<dbReference type="STRING" id="228959.SAMN05421797_11035"/>
<evidence type="ECO:0000259" key="2">
    <source>
        <dbReference type="Pfam" id="PF03629"/>
    </source>
</evidence>
<dbReference type="RefSeq" id="WP_076550875.1">
    <property type="nucleotide sequence ID" value="NZ_FTMA01000010.1"/>
</dbReference>
<keyword evidence="4" id="KW-1185">Reference proteome</keyword>
<feature type="domain" description="Sialate O-acetylesterase" evidence="2">
    <location>
        <begin position="26"/>
        <end position="258"/>
    </location>
</feature>
<proteinExistence type="predicted"/>
<reference evidence="4" key="1">
    <citation type="submission" date="2017-01" db="EMBL/GenBank/DDBJ databases">
        <authorList>
            <person name="Varghese N."/>
            <person name="Submissions S."/>
        </authorList>
    </citation>
    <scope>NUCLEOTIDE SEQUENCE [LARGE SCALE GENOMIC DNA]</scope>
    <source>
        <strain evidence="4">DSM 15366</strain>
    </source>
</reference>
<sequence>MKFSILIIFSVSLSILLGCSKETEETHIFILMGQSNMAGYGELLPKDKILVNKVFMIPTIATEPYAWQPASHPLHNRLSSDRFGLGLPFAKEYLKSHPNVTIKLIPVAWGGAAIDDLNKGTKTYNDAVKKALFAENEGIIKGVLWHQGESDTVNEELANSYEDKLHQLIIDLRSDLNKPKLAFIVGNLAEFYGTGKDHNSKERLKKIDQVKKALRDLPTKVEYTGFAESSDCKSIDHHMVHFDRESYILLGKRYAQEFENLINK</sequence>
<dbReference type="InterPro" id="IPR005181">
    <property type="entry name" value="SASA"/>
</dbReference>
<dbReference type="Gene3D" id="3.40.50.1110">
    <property type="entry name" value="SGNH hydrolase"/>
    <property type="match status" value="1"/>
</dbReference>
<gene>
    <name evidence="3" type="ORF">SAMN05421797_11035</name>
</gene>
<dbReference type="PANTHER" id="PTHR31988">
    <property type="entry name" value="ESTERASE, PUTATIVE (DUF303)-RELATED"/>
    <property type="match status" value="1"/>
</dbReference>
<protein>
    <recommendedName>
        <fullName evidence="2">Sialate O-acetylesterase domain-containing protein</fullName>
    </recommendedName>
</protein>
<dbReference type="EMBL" id="FTMA01000010">
    <property type="protein sequence ID" value="SIR32229.1"/>
    <property type="molecule type" value="Genomic_DNA"/>
</dbReference>
<dbReference type="Pfam" id="PF03629">
    <property type="entry name" value="SASA"/>
    <property type="match status" value="1"/>
</dbReference>
<dbReference type="PANTHER" id="PTHR31988:SF19">
    <property type="entry name" value="9-O-ACETYL-N-ACETYLNEURAMINIC ACID DEACETYLASE-RELATED"/>
    <property type="match status" value="1"/>
</dbReference>
<name>A0A1N6ZZN8_9FLAO</name>
<dbReference type="InterPro" id="IPR036514">
    <property type="entry name" value="SGNH_hydro_sf"/>
</dbReference>
<keyword evidence="1" id="KW-0378">Hydrolase</keyword>
<accession>A0A1N6ZZN8</accession>
<dbReference type="Proteomes" id="UP000186953">
    <property type="component" value="Unassembled WGS sequence"/>
</dbReference>
<evidence type="ECO:0000313" key="4">
    <source>
        <dbReference type="Proteomes" id="UP000186953"/>
    </source>
</evidence>
<dbReference type="AlphaFoldDB" id="A0A1N6ZZN8"/>
<organism evidence="3 4">
    <name type="scientific">Maribacter ulvicola</name>
    <dbReference type="NCBI Taxonomy" id="228959"/>
    <lineage>
        <taxon>Bacteria</taxon>
        <taxon>Pseudomonadati</taxon>
        <taxon>Bacteroidota</taxon>
        <taxon>Flavobacteriia</taxon>
        <taxon>Flavobacteriales</taxon>
        <taxon>Flavobacteriaceae</taxon>
        <taxon>Maribacter</taxon>
    </lineage>
</organism>
<evidence type="ECO:0000313" key="3">
    <source>
        <dbReference type="EMBL" id="SIR32229.1"/>
    </source>
</evidence>
<dbReference type="SUPFAM" id="SSF52266">
    <property type="entry name" value="SGNH hydrolase"/>
    <property type="match status" value="1"/>
</dbReference>
<dbReference type="OrthoDB" id="9803578at2"/>